<keyword evidence="2" id="KW-1185">Reference proteome</keyword>
<name>W7XGZ2_TETTS</name>
<protein>
    <submittedName>
        <fullName evidence="1">Uncharacterized protein</fullName>
    </submittedName>
</protein>
<evidence type="ECO:0000313" key="2">
    <source>
        <dbReference type="Proteomes" id="UP000009168"/>
    </source>
</evidence>
<evidence type="ECO:0000313" key="1">
    <source>
        <dbReference type="EMBL" id="EWS76343.1"/>
    </source>
</evidence>
<dbReference type="KEGG" id="tet:TTHERM_000011849"/>
<dbReference type="RefSeq" id="XP_012651127.1">
    <property type="nucleotide sequence ID" value="XM_012795673.1"/>
</dbReference>
<accession>W7XGZ2</accession>
<reference evidence="2" key="1">
    <citation type="journal article" date="2006" name="PLoS Biol.">
        <title>Macronuclear genome sequence of the ciliate Tetrahymena thermophila, a model eukaryote.</title>
        <authorList>
            <person name="Eisen J.A."/>
            <person name="Coyne R.S."/>
            <person name="Wu M."/>
            <person name="Wu D."/>
            <person name="Thiagarajan M."/>
            <person name="Wortman J.R."/>
            <person name="Badger J.H."/>
            <person name="Ren Q."/>
            <person name="Amedeo P."/>
            <person name="Jones K.M."/>
            <person name="Tallon L.J."/>
            <person name="Delcher A.L."/>
            <person name="Salzberg S.L."/>
            <person name="Silva J.C."/>
            <person name="Haas B.J."/>
            <person name="Majoros W.H."/>
            <person name="Farzad M."/>
            <person name="Carlton J.M."/>
            <person name="Smith R.K. Jr."/>
            <person name="Garg J."/>
            <person name="Pearlman R.E."/>
            <person name="Karrer K.M."/>
            <person name="Sun L."/>
            <person name="Manning G."/>
            <person name="Elde N.C."/>
            <person name="Turkewitz A.P."/>
            <person name="Asai D.J."/>
            <person name="Wilkes D.E."/>
            <person name="Wang Y."/>
            <person name="Cai H."/>
            <person name="Collins K."/>
            <person name="Stewart B.A."/>
            <person name="Lee S.R."/>
            <person name="Wilamowska K."/>
            <person name="Weinberg Z."/>
            <person name="Ruzzo W.L."/>
            <person name="Wloga D."/>
            <person name="Gaertig J."/>
            <person name="Frankel J."/>
            <person name="Tsao C.-C."/>
            <person name="Gorovsky M.A."/>
            <person name="Keeling P.J."/>
            <person name="Waller R.F."/>
            <person name="Patron N.J."/>
            <person name="Cherry J.M."/>
            <person name="Stover N.A."/>
            <person name="Krieger C.J."/>
            <person name="del Toro C."/>
            <person name="Ryder H.F."/>
            <person name="Williamson S.C."/>
            <person name="Barbeau R.A."/>
            <person name="Hamilton E.P."/>
            <person name="Orias E."/>
        </authorList>
    </citation>
    <scope>NUCLEOTIDE SEQUENCE [LARGE SCALE GENOMIC DNA]</scope>
    <source>
        <strain evidence="2">SB210</strain>
    </source>
</reference>
<dbReference type="GeneID" id="24436808"/>
<organism evidence="1 2">
    <name type="scientific">Tetrahymena thermophila (strain SB210)</name>
    <dbReference type="NCBI Taxonomy" id="312017"/>
    <lineage>
        <taxon>Eukaryota</taxon>
        <taxon>Sar</taxon>
        <taxon>Alveolata</taxon>
        <taxon>Ciliophora</taxon>
        <taxon>Intramacronucleata</taxon>
        <taxon>Oligohymenophorea</taxon>
        <taxon>Hymenostomatida</taxon>
        <taxon>Tetrahymenina</taxon>
        <taxon>Tetrahymenidae</taxon>
        <taxon>Tetrahymena</taxon>
    </lineage>
</organism>
<dbReference type="AlphaFoldDB" id="W7XGZ2"/>
<dbReference type="EMBL" id="GG662845">
    <property type="protein sequence ID" value="EWS76343.1"/>
    <property type="molecule type" value="Genomic_DNA"/>
</dbReference>
<dbReference type="InParanoid" id="W7XGZ2"/>
<sequence>MPKKHQKKEQAGCSFSSNNKRTIIVETTLQINLQQKLNRAVINQLHKFYRQILRINNKYLVRQAQIKKQQELKQKTKKTEGQQPQKLINNLLSSSIILKTKKKIVSMNPIQKQILKQITIKILQQQQKFQVTTSNKDQVMILKSVQEEKIVKTYINNLQIKKQYKMIKLYKKQINNNKLHTQKIIYSRMKILESFKKKNFKIRNKYNLKTIKQAKKKKINMKMMNLMTLRIPVLQNLLKIIKIKIQIQLQKNSQQHLKIMKVKTKLIQQINKNKQMIQTQMFLIFQIAILAISIISLKVQHQRLQIKSKQILTTTKISKLKMLTNLKLKMKNNSLNMKKDLIHTQVKFLESQGFKHFVYNMKMQLAAIKEFTKLMIQMDLMMKLDSNTQELVKNLLNFGKKANKNPTFQNYVELMMKSQQFNKTKSIIKSKKRSLITQQITKQQQNLKNNEIKTKLKIIFSTTIKNKIKKTQQIKFIHFNNQTKYFLQIQIDFKIFYIQQIIQKITKIQINIYIHTQ</sequence>
<proteinExistence type="predicted"/>
<dbReference type="Proteomes" id="UP000009168">
    <property type="component" value="Unassembled WGS sequence"/>
</dbReference>
<gene>
    <name evidence="1" type="ORF">TTHERM_000011849</name>
</gene>